<dbReference type="Pfam" id="PF01420">
    <property type="entry name" value="Methylase_S"/>
    <property type="match status" value="2"/>
</dbReference>
<proteinExistence type="inferred from homology"/>
<keyword evidence="2" id="KW-0680">Restriction system</keyword>
<evidence type="ECO:0000256" key="2">
    <source>
        <dbReference type="ARBA" id="ARBA00022747"/>
    </source>
</evidence>
<dbReference type="SUPFAM" id="SSF116734">
    <property type="entry name" value="DNA methylase specificity domain"/>
    <property type="match status" value="2"/>
</dbReference>
<evidence type="ECO:0000259" key="4">
    <source>
        <dbReference type="Pfam" id="PF01420"/>
    </source>
</evidence>
<dbReference type="PANTHER" id="PTHR30408:SF12">
    <property type="entry name" value="TYPE I RESTRICTION ENZYME MJAVIII SPECIFICITY SUBUNIT"/>
    <property type="match status" value="1"/>
</dbReference>
<evidence type="ECO:0000256" key="1">
    <source>
        <dbReference type="ARBA" id="ARBA00010923"/>
    </source>
</evidence>
<dbReference type="Proteomes" id="UP000237056">
    <property type="component" value="Unassembled WGS sequence"/>
</dbReference>
<comment type="similarity">
    <text evidence="1">Belongs to the type-I restriction system S methylase family.</text>
</comment>
<evidence type="ECO:0000256" key="3">
    <source>
        <dbReference type="ARBA" id="ARBA00023125"/>
    </source>
</evidence>
<dbReference type="RefSeq" id="WP_103725710.1">
    <property type="nucleotide sequence ID" value="NZ_PQNY01000005.1"/>
</dbReference>
<feature type="domain" description="Type I restriction modification DNA specificity" evidence="4">
    <location>
        <begin position="22"/>
        <end position="192"/>
    </location>
</feature>
<gene>
    <name evidence="5" type="ORF">Q361_105169</name>
</gene>
<keyword evidence="6" id="KW-1185">Reference proteome</keyword>
<feature type="domain" description="Type I restriction modification DNA specificity" evidence="4">
    <location>
        <begin position="226"/>
        <end position="398"/>
    </location>
</feature>
<dbReference type="GO" id="GO:0003677">
    <property type="term" value="F:DNA binding"/>
    <property type="evidence" value="ECO:0007669"/>
    <property type="project" value="UniProtKB-KW"/>
</dbReference>
<dbReference type="Gene3D" id="3.90.220.20">
    <property type="entry name" value="DNA methylase specificity domains"/>
    <property type="match status" value="2"/>
</dbReference>
<protein>
    <submittedName>
        <fullName evidence="5">Type I restriction enzyme S subunit</fullName>
    </submittedName>
</protein>
<dbReference type="Gene3D" id="1.10.287.1120">
    <property type="entry name" value="Bipartite methylase S protein"/>
    <property type="match status" value="1"/>
</dbReference>
<dbReference type="InterPro" id="IPR052021">
    <property type="entry name" value="Type-I_RS_S_subunit"/>
</dbReference>
<name>A0A2S4N992_9FLAO</name>
<sequence>MNKNENKLTPELRFPEFLKDGEWEEEDLGIICDYFNGASHEGGVNEEGNFYLISLNSIDIEGNLKKDMKRLSYTDNSLKKNDIVMVLSDVAHGNFLGLTDIIPNNNFVLNQRMAGLRIKNTDDFVPFYIKTYINNNQKYFKNKGQGSSQLNLSKASVTDFSILFPNPTEQQKIASCLSSLDELLTAHTDKLEILKTHKKGLMQNLFPQNGEKTPKLRFKEFENDGEWVEDKLGNIGNPSMCKRIFKEETTNDEKNGIPFYKIGTFGKIADSFISKERYEEYKMKYSFPKKGDILISASGTIGRLVVYDGEPAFFQDSNIVWIDNDESKTTNKFLFYAYSLLNWQTSDGGIIQRLYNADLKGMIVHFPKNKKEQQKIADTLSSLDTLIAAQADRIEQLKLHKKGLLQGLFPKVKI</sequence>
<dbReference type="InterPro" id="IPR000055">
    <property type="entry name" value="Restrct_endonuc_typeI_TRD"/>
</dbReference>
<dbReference type="GO" id="GO:0009307">
    <property type="term" value="P:DNA restriction-modification system"/>
    <property type="evidence" value="ECO:0007669"/>
    <property type="project" value="UniProtKB-KW"/>
</dbReference>
<evidence type="ECO:0000313" key="6">
    <source>
        <dbReference type="Proteomes" id="UP000237056"/>
    </source>
</evidence>
<comment type="caution">
    <text evidence="5">The sequence shown here is derived from an EMBL/GenBank/DDBJ whole genome shotgun (WGS) entry which is preliminary data.</text>
</comment>
<reference evidence="5 6" key="1">
    <citation type="submission" date="2018-01" db="EMBL/GenBank/DDBJ databases">
        <title>Genomic Encyclopedia of Type Strains, Phase I: the one thousand microbial genomes (KMG-I) project.</title>
        <authorList>
            <person name="Goeker M."/>
        </authorList>
    </citation>
    <scope>NUCLEOTIDE SEQUENCE [LARGE SCALE GENOMIC DNA]</scope>
    <source>
        <strain evidence="5 6">DSM 17960</strain>
    </source>
</reference>
<dbReference type="OrthoDB" id="667970at2"/>
<accession>A0A2S4N992</accession>
<keyword evidence="3" id="KW-0238">DNA-binding</keyword>
<dbReference type="CDD" id="cd17292">
    <property type="entry name" value="RMtype1_S_LlaA17I_TRD2-CR2_like"/>
    <property type="match status" value="1"/>
</dbReference>
<organism evidence="5 6">
    <name type="scientific">Flavobacterium croceum DSM 17960</name>
    <dbReference type="NCBI Taxonomy" id="1121886"/>
    <lineage>
        <taxon>Bacteria</taxon>
        <taxon>Pseudomonadati</taxon>
        <taxon>Bacteroidota</taxon>
        <taxon>Flavobacteriia</taxon>
        <taxon>Flavobacteriales</taxon>
        <taxon>Flavobacteriaceae</taxon>
        <taxon>Flavobacterium</taxon>
    </lineage>
</organism>
<dbReference type="InterPro" id="IPR044946">
    <property type="entry name" value="Restrct_endonuc_typeI_TRD_sf"/>
</dbReference>
<dbReference type="AlphaFoldDB" id="A0A2S4N992"/>
<dbReference type="PANTHER" id="PTHR30408">
    <property type="entry name" value="TYPE-1 RESTRICTION ENZYME ECOKI SPECIFICITY PROTEIN"/>
    <property type="match status" value="1"/>
</dbReference>
<dbReference type="EMBL" id="PQNY01000005">
    <property type="protein sequence ID" value="POS02274.1"/>
    <property type="molecule type" value="Genomic_DNA"/>
</dbReference>
<evidence type="ECO:0000313" key="5">
    <source>
        <dbReference type="EMBL" id="POS02274.1"/>
    </source>
</evidence>